<feature type="domain" description="NlpC/P60" evidence="8">
    <location>
        <begin position="26"/>
        <end position="148"/>
    </location>
</feature>
<dbReference type="GO" id="GO:0006508">
    <property type="term" value="P:proteolysis"/>
    <property type="evidence" value="ECO:0007669"/>
    <property type="project" value="UniProtKB-KW"/>
</dbReference>
<evidence type="ECO:0000313" key="9">
    <source>
        <dbReference type="EMBL" id="KMY51917.1"/>
    </source>
</evidence>
<keyword evidence="2" id="KW-0645">Protease</keyword>
<sequence length="335" mass="37326">MRKKLLSLVIASIIILTFTPRTFAAEQTSDQVVRIANQYLNVPYKWGGSTPSGFDCSGFILYVFDKVGIKLPQGSDLQYTYGTSVQKADLKPGDLVFFKDTYKAGISHTGIYIGSDAFISATNSGVKIDSIHDPYYWGEKYAGAKRIIDNTVIAETITTLPIGQYHDVPKDFWAYSQISYLSKEGIINGYEPNIFKPNNKVTRAEVAKMLSDTFHLSPSTNHQFSDVSSSHWAATYINAVAKEGYFTGYGNQTFQPDKPITRGEIATLFTKAFTLPAGNGSQTFNDLDKSHWAYQAIQTLTASSIAFGYPDQTFQPNRETTRSEFAVFLYRALQK</sequence>
<comment type="caution">
    <text evidence="9">The sequence shown here is derived from an EMBL/GenBank/DDBJ whole genome shotgun (WGS) entry which is preliminary data.</text>
</comment>
<dbReference type="InterPro" id="IPR038765">
    <property type="entry name" value="Papain-like_cys_pep_sf"/>
</dbReference>
<feature type="domain" description="SLH" evidence="7">
    <location>
        <begin position="161"/>
        <end position="219"/>
    </location>
</feature>
<dbReference type="Pfam" id="PF00877">
    <property type="entry name" value="NLPC_P60"/>
    <property type="match status" value="1"/>
</dbReference>
<feature type="domain" description="SLH" evidence="7">
    <location>
        <begin position="220"/>
        <end position="279"/>
    </location>
</feature>
<dbReference type="AlphaFoldDB" id="A0A0K9H078"/>
<name>A0A0K9H078_9BACI</name>
<reference evidence="10" key="1">
    <citation type="submission" date="2015-07" db="EMBL/GenBank/DDBJ databases">
        <title>Genome sequencing project for genomic taxonomy and phylogenomics of Bacillus-like bacteria.</title>
        <authorList>
            <person name="Liu B."/>
            <person name="Wang J."/>
            <person name="Zhu Y."/>
            <person name="Liu G."/>
            <person name="Chen Q."/>
            <person name="Chen Z."/>
            <person name="Lan J."/>
            <person name="Che J."/>
            <person name="Ge C."/>
            <person name="Shi H."/>
            <person name="Pan Z."/>
            <person name="Liu X."/>
        </authorList>
    </citation>
    <scope>NUCLEOTIDE SEQUENCE [LARGE SCALE GENOMIC DNA]</scope>
    <source>
        <strain evidence="10">FJAT-27997</strain>
    </source>
</reference>
<evidence type="ECO:0000313" key="10">
    <source>
        <dbReference type="Proteomes" id="UP000037146"/>
    </source>
</evidence>
<dbReference type="InterPro" id="IPR001119">
    <property type="entry name" value="SLH_dom"/>
</dbReference>
<keyword evidence="10" id="KW-1185">Reference proteome</keyword>
<dbReference type="SUPFAM" id="SSF54001">
    <property type="entry name" value="Cysteine proteinases"/>
    <property type="match status" value="1"/>
</dbReference>
<dbReference type="STRING" id="1679170.AC625_22290"/>
<dbReference type="GO" id="GO:0008234">
    <property type="term" value="F:cysteine-type peptidase activity"/>
    <property type="evidence" value="ECO:0007669"/>
    <property type="project" value="UniProtKB-KW"/>
</dbReference>
<organism evidence="9 10">
    <name type="scientific">Peribacillus loiseleuriae</name>
    <dbReference type="NCBI Taxonomy" id="1679170"/>
    <lineage>
        <taxon>Bacteria</taxon>
        <taxon>Bacillati</taxon>
        <taxon>Bacillota</taxon>
        <taxon>Bacilli</taxon>
        <taxon>Bacillales</taxon>
        <taxon>Bacillaceae</taxon>
        <taxon>Peribacillus</taxon>
    </lineage>
</organism>
<accession>A0A0K9H078</accession>
<keyword evidence="4" id="KW-0378">Hydrolase</keyword>
<evidence type="ECO:0000256" key="1">
    <source>
        <dbReference type="ARBA" id="ARBA00007074"/>
    </source>
</evidence>
<evidence type="ECO:0008006" key="11">
    <source>
        <dbReference type="Google" id="ProtNLM"/>
    </source>
</evidence>
<protein>
    <recommendedName>
        <fullName evidence="11">Hydrolase Nlp/P60</fullName>
    </recommendedName>
</protein>
<dbReference type="PROSITE" id="PS51272">
    <property type="entry name" value="SLH"/>
    <property type="match status" value="3"/>
</dbReference>
<evidence type="ECO:0000256" key="2">
    <source>
        <dbReference type="ARBA" id="ARBA00022670"/>
    </source>
</evidence>
<feature type="signal peptide" evidence="6">
    <location>
        <begin position="1"/>
        <end position="24"/>
    </location>
</feature>
<comment type="similarity">
    <text evidence="1">Belongs to the peptidase C40 family.</text>
</comment>
<evidence type="ECO:0000256" key="5">
    <source>
        <dbReference type="ARBA" id="ARBA00022807"/>
    </source>
</evidence>
<evidence type="ECO:0000256" key="3">
    <source>
        <dbReference type="ARBA" id="ARBA00022729"/>
    </source>
</evidence>
<dbReference type="InterPro" id="IPR000064">
    <property type="entry name" value="NLP_P60_dom"/>
</dbReference>
<proteinExistence type="inferred from homology"/>
<dbReference type="Gene3D" id="3.90.1720.10">
    <property type="entry name" value="endopeptidase domain like (from Nostoc punctiforme)"/>
    <property type="match status" value="1"/>
</dbReference>
<keyword evidence="5" id="KW-0788">Thiol protease</keyword>
<dbReference type="PROSITE" id="PS51935">
    <property type="entry name" value="NLPC_P60"/>
    <property type="match status" value="1"/>
</dbReference>
<dbReference type="InterPro" id="IPR051202">
    <property type="entry name" value="Peptidase_C40"/>
</dbReference>
<keyword evidence="3 6" id="KW-0732">Signal</keyword>
<evidence type="ECO:0000259" key="7">
    <source>
        <dbReference type="PROSITE" id="PS51272"/>
    </source>
</evidence>
<dbReference type="PANTHER" id="PTHR47053">
    <property type="entry name" value="MUREIN DD-ENDOPEPTIDASE MEPH-RELATED"/>
    <property type="match status" value="1"/>
</dbReference>
<gene>
    <name evidence="9" type="ORF">AC625_22290</name>
</gene>
<feature type="chain" id="PRO_5005524711" description="Hydrolase Nlp/P60" evidence="6">
    <location>
        <begin position="25"/>
        <end position="335"/>
    </location>
</feature>
<dbReference type="EMBL" id="LFZW01000001">
    <property type="protein sequence ID" value="KMY51917.1"/>
    <property type="molecule type" value="Genomic_DNA"/>
</dbReference>
<dbReference type="PANTHER" id="PTHR47053:SF1">
    <property type="entry name" value="MUREIN DD-ENDOPEPTIDASE MEPH-RELATED"/>
    <property type="match status" value="1"/>
</dbReference>
<evidence type="ECO:0000256" key="6">
    <source>
        <dbReference type="SAM" id="SignalP"/>
    </source>
</evidence>
<dbReference type="RefSeq" id="WP_049683276.1">
    <property type="nucleotide sequence ID" value="NZ_LFZW01000001.1"/>
</dbReference>
<dbReference type="Proteomes" id="UP000037146">
    <property type="component" value="Unassembled WGS sequence"/>
</dbReference>
<evidence type="ECO:0000259" key="8">
    <source>
        <dbReference type="PROSITE" id="PS51935"/>
    </source>
</evidence>
<feature type="domain" description="SLH" evidence="7">
    <location>
        <begin position="280"/>
        <end position="335"/>
    </location>
</feature>
<dbReference type="Pfam" id="PF00395">
    <property type="entry name" value="SLH"/>
    <property type="match status" value="3"/>
</dbReference>
<evidence type="ECO:0000256" key="4">
    <source>
        <dbReference type="ARBA" id="ARBA00022801"/>
    </source>
</evidence>
<dbReference type="PATRIC" id="fig|1679170.3.peg.5029"/>